<keyword evidence="4 8" id="KW-0375">Hydrogen ion transport</keyword>
<dbReference type="Pfam" id="PF01991">
    <property type="entry name" value="vATP-synt_E"/>
    <property type="match status" value="1"/>
</dbReference>
<reference evidence="9 10" key="1">
    <citation type="journal article" date="2020" name="Front. Microbiol.">
        <title>Single-cell genomics of novel Actinobacteria with the Wood-Ljungdahl pathway discovered in a serpentinizing system.</title>
        <authorList>
            <person name="Merino N."/>
            <person name="Kawai M."/>
            <person name="Boyd E.S."/>
            <person name="Colman D.R."/>
            <person name="McGlynn S.E."/>
            <person name="Nealson K.H."/>
            <person name="Kurokawa K."/>
            <person name="Hongoh Y."/>
        </authorList>
    </citation>
    <scope>NUCLEOTIDE SEQUENCE [LARGE SCALE GENOMIC DNA]</scope>
    <source>
        <strain evidence="9 10">S33</strain>
    </source>
</reference>
<dbReference type="SUPFAM" id="SSF160527">
    <property type="entry name" value="V-type ATPase subunit E-like"/>
    <property type="match status" value="1"/>
</dbReference>
<gene>
    <name evidence="8" type="primary">atpE</name>
    <name evidence="9" type="ORF">HKBW3S33_00249</name>
</gene>
<evidence type="ECO:0000256" key="3">
    <source>
        <dbReference type="ARBA" id="ARBA00022448"/>
    </source>
</evidence>
<sequence length="203" mass="23390">MSFEKIKEKIISDAQTKAEEILKEADELARSILDEAETEGNRRKKEIVSRALQRAEEEKKRIGAVARLESRNSILREKRKLVERVFDEATERFTRLPEDEYIDFCKKLLLKATASGKGELILSARDQERIGKRLVEEINRVLYQLGKDGGIELSDETRKIRGGFYLREEGSEVNATLEIFIDYNREKLEREVITLLGGEGEEA</sequence>
<dbReference type="SUPFAM" id="SSF81573">
    <property type="entry name" value="F1F0 ATP synthase subunit B, membrane domain"/>
    <property type="match status" value="1"/>
</dbReference>
<dbReference type="Gene3D" id="3.30.2320.30">
    <property type="entry name" value="ATP synthase, E subunit, C-terminal"/>
    <property type="match status" value="1"/>
</dbReference>
<dbReference type="GO" id="GO:0042777">
    <property type="term" value="P:proton motive force-driven plasma membrane ATP synthesis"/>
    <property type="evidence" value="ECO:0007669"/>
    <property type="project" value="UniProtKB-UniRule"/>
</dbReference>
<comment type="subcellular location">
    <subcellularLocation>
        <location evidence="1">Cell membrane</location>
        <topology evidence="1">Single-pass membrane protein</topology>
    </subcellularLocation>
</comment>
<dbReference type="GO" id="GO:0033178">
    <property type="term" value="C:proton-transporting two-sector ATPase complex, catalytic domain"/>
    <property type="evidence" value="ECO:0007669"/>
    <property type="project" value="InterPro"/>
</dbReference>
<organism evidence="9 10">
    <name type="scientific">Candidatus Hakubella thermalkaliphila</name>
    <dbReference type="NCBI Taxonomy" id="2754717"/>
    <lineage>
        <taxon>Bacteria</taxon>
        <taxon>Bacillati</taxon>
        <taxon>Actinomycetota</taxon>
        <taxon>Actinomycetota incertae sedis</taxon>
        <taxon>Candidatus Hakubellales</taxon>
        <taxon>Candidatus Hakubellaceae</taxon>
        <taxon>Candidatus Hakubella</taxon>
    </lineage>
</organism>
<dbReference type="GO" id="GO:0046933">
    <property type="term" value="F:proton-transporting ATP synthase activity, rotational mechanism"/>
    <property type="evidence" value="ECO:0007669"/>
    <property type="project" value="UniProtKB-UniRule"/>
</dbReference>
<comment type="function">
    <text evidence="8">Produces ATP from ADP in the presence of a proton gradient across the membrane.</text>
</comment>
<dbReference type="GO" id="GO:0005886">
    <property type="term" value="C:plasma membrane"/>
    <property type="evidence" value="ECO:0007669"/>
    <property type="project" value="UniProtKB-SubCell"/>
</dbReference>
<dbReference type="EMBL" id="BLRY01000006">
    <property type="protein sequence ID" value="GFP26835.1"/>
    <property type="molecule type" value="Genomic_DNA"/>
</dbReference>
<comment type="caution">
    <text evidence="9">The sequence shown here is derived from an EMBL/GenBank/DDBJ whole genome shotgun (WGS) entry which is preliminary data.</text>
</comment>
<keyword evidence="3 8" id="KW-0813">Transport</keyword>
<comment type="subunit">
    <text evidence="7">F-type ATPases have 2 components, F(1) - the catalytic core - and F(0) - the membrane proton channel. F(1) has five subunits: alpha(3), beta(3), gamma(1), delta(1), epsilon(1). F(0) has three main subunits: a(1), b(2) and c(10-14). The alpha and beta chains form an alternating ring which encloses part of the gamma chain. F(1) is attached to F(0) by a central stalk formed by the gamma and epsilon chains, while a peripheral stalk is formed by the delta and b chains.</text>
</comment>
<evidence type="ECO:0000256" key="1">
    <source>
        <dbReference type="ARBA" id="ARBA00004162"/>
    </source>
</evidence>
<evidence type="ECO:0000313" key="10">
    <source>
        <dbReference type="Proteomes" id="UP000591948"/>
    </source>
</evidence>
<evidence type="ECO:0000256" key="8">
    <source>
        <dbReference type="HAMAP-Rule" id="MF_00311"/>
    </source>
</evidence>
<evidence type="ECO:0000256" key="6">
    <source>
        <dbReference type="ARBA" id="ARBA00023310"/>
    </source>
</evidence>
<accession>A0A6V8P2Q6</accession>
<dbReference type="GO" id="GO:0046961">
    <property type="term" value="F:proton-transporting ATPase activity, rotational mechanism"/>
    <property type="evidence" value="ECO:0007669"/>
    <property type="project" value="InterPro"/>
</dbReference>
<dbReference type="AlphaFoldDB" id="A0A6V8P2Q6"/>
<evidence type="ECO:0000256" key="5">
    <source>
        <dbReference type="ARBA" id="ARBA00023065"/>
    </source>
</evidence>
<keyword evidence="5 8" id="KW-0406">Ion transport</keyword>
<dbReference type="RefSeq" id="WP_176232999.1">
    <property type="nucleotide sequence ID" value="NZ_BLRY01000006.1"/>
</dbReference>
<proteinExistence type="inferred from homology"/>
<dbReference type="InterPro" id="IPR038495">
    <property type="entry name" value="ATPase_E_C"/>
</dbReference>
<evidence type="ECO:0000256" key="7">
    <source>
        <dbReference type="ARBA" id="ARBA00025830"/>
    </source>
</evidence>
<evidence type="ECO:0000256" key="2">
    <source>
        <dbReference type="ARBA" id="ARBA00005901"/>
    </source>
</evidence>
<evidence type="ECO:0000313" key="9">
    <source>
        <dbReference type="EMBL" id="GFP26835.1"/>
    </source>
</evidence>
<dbReference type="GO" id="GO:0005524">
    <property type="term" value="F:ATP binding"/>
    <property type="evidence" value="ECO:0007669"/>
    <property type="project" value="UniProtKB-UniRule"/>
</dbReference>
<dbReference type="Proteomes" id="UP000591948">
    <property type="component" value="Unassembled WGS sequence"/>
</dbReference>
<keyword evidence="6 8" id="KW-0066">ATP synthesis</keyword>
<comment type="similarity">
    <text evidence="2 8">Belongs to the V-ATPase E subunit family.</text>
</comment>
<name>A0A6V8P2Q6_9ACTN</name>
<dbReference type="Gene3D" id="1.20.5.620">
    <property type="entry name" value="F1F0 ATP synthase subunit B, membrane domain"/>
    <property type="match status" value="1"/>
</dbReference>
<protein>
    <recommendedName>
        <fullName evidence="8">V-type proton ATPase subunit E</fullName>
    </recommendedName>
    <alternativeName>
        <fullName evidence="8">V-ATPase subunit E</fullName>
    </alternativeName>
</protein>
<dbReference type="HAMAP" id="MF_00311">
    <property type="entry name" value="ATP_synth_E_arch"/>
    <property type="match status" value="1"/>
</dbReference>
<keyword evidence="10" id="KW-1185">Reference proteome</keyword>
<dbReference type="InterPro" id="IPR028987">
    <property type="entry name" value="ATP_synth_B-like_membr_sf"/>
</dbReference>
<dbReference type="InterPro" id="IPR002842">
    <property type="entry name" value="ATPase_V1_Esu"/>
</dbReference>
<evidence type="ECO:0000256" key="4">
    <source>
        <dbReference type="ARBA" id="ARBA00022781"/>
    </source>
</evidence>